<dbReference type="AlphaFoldDB" id="A0A7S3P4S8"/>
<feature type="region of interest" description="Disordered" evidence="2">
    <location>
        <begin position="79"/>
        <end position="99"/>
    </location>
</feature>
<feature type="compositionally biased region" description="Low complexity" evidence="2">
    <location>
        <begin position="84"/>
        <end position="94"/>
    </location>
</feature>
<reference evidence="3" key="1">
    <citation type="submission" date="2021-01" db="EMBL/GenBank/DDBJ databases">
        <authorList>
            <person name="Corre E."/>
            <person name="Pelletier E."/>
            <person name="Niang G."/>
            <person name="Scheremetjew M."/>
            <person name="Finn R."/>
            <person name="Kale V."/>
            <person name="Holt S."/>
            <person name="Cochrane G."/>
            <person name="Meng A."/>
            <person name="Brown T."/>
            <person name="Cohen L."/>
        </authorList>
    </citation>
    <scope>NUCLEOTIDE SEQUENCE</scope>
    <source>
        <strain evidence="3">CCMP127</strain>
    </source>
</reference>
<sequence>MDKEQSSSSAEQAAYRKKYHSLRLKIVYWRKQLDSEPNKDTREAVEIQEQLTELEQQFATLTAGRRKLSRRRLNRIGSERSVASTSSTMSNNNNIPPLTPRQKKELLYEEVIRSHSRLIDANHRRATASQTFAEGQKQFAAANNNDSEQADTISRNLNEAMAKYAEIQDQAEAELTAATFDSSASSWTATTDSTHSTGASFHSPEPRKFQSYTSPTESPKTLAEIADSDDPITRFAEQLIKLYSGQFGKPANWDALQRVLATKSVGGVMQELDVVQYAADLTNLCSISLDELFEALVCDENENGFGAMAVCDNGELGAIVYPWSVTSSFDKDEWGVLVDGIGFDTNITVDDASNDGSLAIQYNPRKPSTAIAVLEWLIKFDRYRAKLSVCGPKGEVESVGCRLDFTLSTTFRRLVLEKLSLDEKQQYQLLQYAEGLVLDRSLLQNGGKQFCRALLDLQASKQLLTSRIDCAYTVPFCKDAFLELMGILTKMQGGDRSCVIVFTKDAIFDAMDKYGKSLASFLASVLAKSQGSISNRVGSDKNNLGFFCLPAQGSSPSQLRRLAHFLSEIIGEAERSLTGSKYAGKINSQIKKNRWPIEFWDPDEARTSAGEDEVELLKVFTRQCLGLGQEDVVLEYIQHGAKQGGDSDAPNVFQIHLDNFLIALRKKYKADGESKDAIRQLLVAERERNIKEALRVSWELVDNEEEDDGDAASELDSKPSATDGAAGFGFTPGGFIFSPNNKSSNGNGEATAHGGATFSCFGTGEKAASASRRDSASLFTGGSASSGPIGSSAEQGWEFVPPKESVSRMKAPPNTIAPPLQTTDGTVFPHAFGNAPRVAAPHQNCKLKKGDRVKVKATGEEGVMGNGPWVLIDGQNTQTRFSRAELELLDA</sequence>
<evidence type="ECO:0000313" key="3">
    <source>
        <dbReference type="EMBL" id="CAE0405094.1"/>
    </source>
</evidence>
<feature type="compositionally biased region" description="Low complexity" evidence="2">
    <location>
        <begin position="781"/>
        <end position="793"/>
    </location>
</feature>
<accession>A0A7S3P4S8</accession>
<gene>
    <name evidence="3" type="ORF">ACOF00016_LOCUS3152</name>
</gene>
<feature type="region of interest" description="Disordered" evidence="2">
    <location>
        <begin position="701"/>
        <end position="724"/>
    </location>
</feature>
<feature type="compositionally biased region" description="Acidic residues" evidence="2">
    <location>
        <begin position="701"/>
        <end position="713"/>
    </location>
</feature>
<name>A0A7S3P4S8_9STRA</name>
<protein>
    <submittedName>
        <fullName evidence="3">Uncharacterized protein</fullName>
    </submittedName>
</protein>
<evidence type="ECO:0000256" key="1">
    <source>
        <dbReference type="SAM" id="Coils"/>
    </source>
</evidence>
<feature type="region of interest" description="Disordered" evidence="2">
    <location>
        <begin position="777"/>
        <end position="796"/>
    </location>
</feature>
<feature type="coiled-coil region" evidence="1">
    <location>
        <begin position="44"/>
        <end position="71"/>
    </location>
</feature>
<dbReference type="EMBL" id="HBIM01003657">
    <property type="protein sequence ID" value="CAE0405094.1"/>
    <property type="molecule type" value="Transcribed_RNA"/>
</dbReference>
<feature type="region of interest" description="Disordered" evidence="2">
    <location>
        <begin position="185"/>
        <end position="219"/>
    </location>
</feature>
<feature type="coiled-coil region" evidence="1">
    <location>
        <begin position="150"/>
        <end position="177"/>
    </location>
</feature>
<organism evidence="3">
    <name type="scientific">Amphora coffeiformis</name>
    <dbReference type="NCBI Taxonomy" id="265554"/>
    <lineage>
        <taxon>Eukaryota</taxon>
        <taxon>Sar</taxon>
        <taxon>Stramenopiles</taxon>
        <taxon>Ochrophyta</taxon>
        <taxon>Bacillariophyta</taxon>
        <taxon>Bacillariophyceae</taxon>
        <taxon>Bacillariophycidae</taxon>
        <taxon>Thalassiophysales</taxon>
        <taxon>Catenulaceae</taxon>
        <taxon>Amphora</taxon>
    </lineage>
</organism>
<keyword evidence="1" id="KW-0175">Coiled coil</keyword>
<feature type="compositionally biased region" description="Polar residues" evidence="2">
    <location>
        <begin position="210"/>
        <end position="219"/>
    </location>
</feature>
<evidence type="ECO:0000256" key="2">
    <source>
        <dbReference type="SAM" id="MobiDB-lite"/>
    </source>
</evidence>
<feature type="compositionally biased region" description="Low complexity" evidence="2">
    <location>
        <begin position="185"/>
        <end position="200"/>
    </location>
</feature>
<proteinExistence type="predicted"/>